<dbReference type="Gene3D" id="3.40.50.12780">
    <property type="entry name" value="N-terminal domain of ligase-like"/>
    <property type="match status" value="2"/>
</dbReference>
<dbReference type="NCBIfam" id="NF003417">
    <property type="entry name" value="PRK04813.1"/>
    <property type="match status" value="3"/>
</dbReference>
<dbReference type="FunFam" id="2.30.38.10:FF:000001">
    <property type="entry name" value="Non-ribosomal peptide synthetase PvdI"/>
    <property type="match status" value="2"/>
</dbReference>
<dbReference type="InterPro" id="IPR045851">
    <property type="entry name" value="AMP-bd_C_sf"/>
</dbReference>
<evidence type="ECO:0000256" key="3">
    <source>
        <dbReference type="ARBA" id="ARBA00022450"/>
    </source>
</evidence>
<dbReference type="InterPro" id="IPR020845">
    <property type="entry name" value="AMP-binding_CS"/>
</dbReference>
<feature type="domain" description="Carrier" evidence="5">
    <location>
        <begin position="1295"/>
        <end position="1370"/>
    </location>
</feature>
<dbReference type="Gene3D" id="3.40.50.980">
    <property type="match status" value="2"/>
</dbReference>
<evidence type="ECO:0000313" key="6">
    <source>
        <dbReference type="EMBL" id="RJT22252.1"/>
    </source>
</evidence>
<dbReference type="InterPro" id="IPR001242">
    <property type="entry name" value="Condensation_dom"/>
</dbReference>
<dbReference type="SUPFAM" id="SSF47336">
    <property type="entry name" value="ACP-like"/>
    <property type="match status" value="2"/>
</dbReference>
<dbReference type="SUPFAM" id="SSF56801">
    <property type="entry name" value="Acetyl-CoA synthetase-like"/>
    <property type="match status" value="3"/>
</dbReference>
<dbReference type="GO" id="GO:0043041">
    <property type="term" value="P:amino acid activation for nonribosomal peptide biosynthetic process"/>
    <property type="evidence" value="ECO:0007669"/>
    <property type="project" value="TreeGrafter"/>
</dbReference>
<dbReference type="InterPro" id="IPR000873">
    <property type="entry name" value="AMP-dep_synth/lig_dom"/>
</dbReference>
<keyword evidence="4" id="KW-0597">Phosphoprotein</keyword>
<dbReference type="Gene3D" id="3.30.300.30">
    <property type="match status" value="2"/>
</dbReference>
<sequence length="2024" mass="220160">IGRPIANTRVYLLDAHGQPVPFGAVGELHIGGAGVARGYLNRPELTAERFLADPFGGEPGARMYRTGDLARYLPDGNLEFLGRNDDQVKIRGFRIEPGEIAARLCEHAWVREAVVVAHEDRAGDKQLVAYVVCAPEAGSDEADGAQLAASLRAHLVSLLPDYMVPAAFVRLDSLPLTPNGKLDRKALPSPADDAYARRAYEAPRGAVETALAGIWQELLGVERVGRHDHFFELGGHSLMAVQLMERLRRLSLGVEVRTLFARPVLCDLAASLGSHHEVAVPANLIGEQTAAITPQMLPLIDLTQQEIDRIVSTVPGGVANIQDIYGLSPLQDGILFHHLLASQGDPYLLVSEMAFADRGVLDRYLAAVQQVVDRHDILRTAFVWEGLSSPAQVVWRKAALDVSEVELDEDGGPGPEQLKRRFDPRQYRIDLGQAPLLRFVIAREPGSTRWLLLELQHHLIGDHTTLEVMHAEVRTVVEGRRHELAAPQPFRNLVAQARLGGSSEEHEAFFRSMLADIDEPTLPFGLIEVHGDGSGVGEAQRMLPQALNERLRAQARRLGVSLASLCHLAWGQVVALSSGREQVVFATVLFGRMQAGADRAMGLFMNTLPVRLDLDGTGVAASVRSTHARLAELLTHEHASLALAQRCSGVAAPAPLFSALLNYRHNTPAAMAGSGTEDGLCGMEWLGGEERTNYPLTLSVEDFGEALGLTAQVVEPISADRVCGYMQRALEQLAEALEQAPSKPVRELDILPAEERTYLLEELNRTEAEYPSDLCIHELFEQQVRRTPEAVAVVHDDERVSYGELNARANRLAHHLIALGVRPDQPVAICLERSPAMVVGLLAILKAGGAYLPLDPAYPSQRLRQVLDDAAPRLLLCDAAGRAALGAEALADLSVVDLDMATSAWAELPACDPDPRALGLTSSHLAYVIYTSGSTGTPKGVMVEHQSLLNFLYAFSDILRLTEQDVFLAITSISFDIAGLELYLPTCTGATVVLANRKDATAATTLHHLLDHHKISLMQATPATWRLLMDAGWQGTPGLSVLCGGEALPANQASRLSRGVGSLRNLYGPTETTIWSSSFFVDARPGVSHQNVPIGRPIANTRVYLLDAHGQPVPFGAVGELHIGGAGVARGYLNRPELTAERFLADPFGGEPGARMYRTGDLARYLPDGNLEFLGRNDEQVKIRGFRIEPGEIAARLCEHALVGDAVVVAHEDRAGDKQLVAYVVCAPEAGADEADGAQLAAGLRAHLVSLLPDYMVPAAFVRLDGLPLTPNGKLDRKALPSPADDAYARRAYEAPRGAVETALAGIWQELLGVERVGRHDHFFELGGHSLMAVQLMSRLPQAVGVELPLATLFARPVLCDLAASIVEVLSRSGPQELPAIAAVSRHEPLVLSFAQQRLWFLAQLDPSSANYHMPLALRLRGALDRSAWRRSLDRLFARHEALRSVFVAPEGKPQVWLLPPDAGLPVVEHDLRDRPDAQAALLDLCREEAHTPFDLSRGPLMRARLMRISDEEHVFLLSQHHIVSDGWSMGVLMRELSSLYRAFVAGQDDPLPPLAIQYPDYAAWQRQWLSGERLQSQAQYWRETLSGAPARLALPTDRPRPLQQSFAGASVPVVIDAALTGGLKRLSRKHGTTLFMTVLAAWAAVLSRLSGQDDLVIGVPSANRSRREVEELIGFFVNTLALRLDLAGTPSVAQLLERTRRTALAAQEHQDLPFEQVVEIVKPPRALDHTPLFQVMLAWQNNTDGSLDLPGLRVEAAGEWLDQVKFDLELDLGEDGDQIAGSLHYATALFDKATIERQRGYLLALLRAMVADAGQPVGRIELLPAEERTYLLEELNRTDAAYPSDLCVHELFEQQVRRTPAAVALVHEDERLSYGELNARANRLAHHLIALGVRPDQPVAICLERSPAMVVGLLAILKAGGAYLPLDPAYPSQRLRQVLDDAAPRLLLCDAAGRAALGAEALADLSVVDLDMATSAWAELPASNPDPRALGLTSSHLAYVIYTSGSTGTPKGVMVEHQSLVNL</sequence>
<keyword evidence="7" id="KW-1185">Reference proteome</keyword>
<dbReference type="InterPro" id="IPR036736">
    <property type="entry name" value="ACP-like_sf"/>
</dbReference>
<dbReference type="CDD" id="cd19531">
    <property type="entry name" value="LCL_NRPS-like"/>
    <property type="match status" value="1"/>
</dbReference>
<evidence type="ECO:0000256" key="1">
    <source>
        <dbReference type="ARBA" id="ARBA00001957"/>
    </source>
</evidence>
<dbReference type="CDD" id="cd19544">
    <property type="entry name" value="E-C_NRPS"/>
    <property type="match status" value="1"/>
</dbReference>
<dbReference type="GO" id="GO:0044550">
    <property type="term" value="P:secondary metabolite biosynthetic process"/>
    <property type="evidence" value="ECO:0007669"/>
    <property type="project" value="UniProtKB-ARBA"/>
</dbReference>
<dbReference type="Gene3D" id="1.10.1200.10">
    <property type="entry name" value="ACP-like"/>
    <property type="match status" value="2"/>
</dbReference>
<evidence type="ECO:0000259" key="5">
    <source>
        <dbReference type="PROSITE" id="PS50075"/>
    </source>
</evidence>
<feature type="non-terminal residue" evidence="6">
    <location>
        <position position="2024"/>
    </location>
</feature>
<dbReference type="InterPro" id="IPR009081">
    <property type="entry name" value="PP-bd_ACP"/>
</dbReference>
<dbReference type="GO" id="GO:0031177">
    <property type="term" value="F:phosphopantetheine binding"/>
    <property type="evidence" value="ECO:0007669"/>
    <property type="project" value="InterPro"/>
</dbReference>
<dbReference type="Gene3D" id="3.30.559.30">
    <property type="entry name" value="Nonribosomal peptide synthetase, condensation domain"/>
    <property type="match status" value="2"/>
</dbReference>
<comment type="similarity">
    <text evidence="2">Belongs to the ATP-dependent AMP-binding enzyme family.</text>
</comment>
<feature type="domain" description="Carrier" evidence="5">
    <location>
        <begin position="202"/>
        <end position="276"/>
    </location>
</feature>
<accession>A0A3A5JS31</accession>
<dbReference type="InterPro" id="IPR020806">
    <property type="entry name" value="PKS_PP-bd"/>
</dbReference>
<proteinExistence type="inferred from homology"/>
<dbReference type="PROSITE" id="PS50075">
    <property type="entry name" value="CARRIER"/>
    <property type="match status" value="2"/>
</dbReference>
<dbReference type="OrthoDB" id="9803968at2"/>
<dbReference type="FunFam" id="3.40.50.980:FF:000001">
    <property type="entry name" value="Non-ribosomal peptide synthetase"/>
    <property type="match status" value="2"/>
</dbReference>
<dbReference type="Pfam" id="PF00550">
    <property type="entry name" value="PP-binding"/>
    <property type="match status" value="2"/>
</dbReference>
<dbReference type="PROSITE" id="PS00455">
    <property type="entry name" value="AMP_BINDING"/>
    <property type="match status" value="2"/>
</dbReference>
<dbReference type="Pfam" id="PF13193">
    <property type="entry name" value="AMP-binding_C"/>
    <property type="match status" value="2"/>
</dbReference>
<dbReference type="GO" id="GO:0003824">
    <property type="term" value="F:catalytic activity"/>
    <property type="evidence" value="ECO:0007669"/>
    <property type="project" value="InterPro"/>
</dbReference>
<dbReference type="EMBL" id="QZWZ01000107">
    <property type="protein sequence ID" value="RJT22252.1"/>
    <property type="molecule type" value="Genomic_DNA"/>
</dbReference>
<dbReference type="SUPFAM" id="SSF52777">
    <property type="entry name" value="CoA-dependent acyltransferases"/>
    <property type="match status" value="4"/>
</dbReference>
<dbReference type="SMART" id="SM00823">
    <property type="entry name" value="PKS_PP"/>
    <property type="match status" value="2"/>
</dbReference>
<dbReference type="FunFam" id="3.30.300.30:FF:000010">
    <property type="entry name" value="Enterobactin synthetase component F"/>
    <property type="match status" value="2"/>
</dbReference>
<dbReference type="PANTHER" id="PTHR45527:SF1">
    <property type="entry name" value="FATTY ACID SYNTHASE"/>
    <property type="match status" value="1"/>
</dbReference>
<dbReference type="FunFam" id="3.40.50.12780:FF:000012">
    <property type="entry name" value="Non-ribosomal peptide synthetase"/>
    <property type="match status" value="1"/>
</dbReference>
<evidence type="ECO:0000256" key="4">
    <source>
        <dbReference type="ARBA" id="ARBA00022553"/>
    </source>
</evidence>
<reference evidence="6 7" key="1">
    <citation type="submission" date="2018-09" db="EMBL/GenBank/DDBJ databases">
        <title>Mesorhizobium carmichaelinearum sp. nov. isolated from Carmichaelinea spp. root nodules in New Zealand.</title>
        <authorList>
            <person name="De Meyer S.E."/>
        </authorList>
    </citation>
    <scope>NUCLEOTIDE SEQUENCE [LARGE SCALE GENOMIC DNA]</scope>
    <source>
        <strain evidence="6 7">ICMP19557</strain>
    </source>
</reference>
<dbReference type="FunFam" id="3.30.559.10:FF:000012">
    <property type="entry name" value="Non-ribosomal peptide synthetase"/>
    <property type="match status" value="1"/>
</dbReference>
<protein>
    <submittedName>
        <fullName evidence="6">Amino acid adenylation domain-containing protein</fullName>
    </submittedName>
</protein>
<comment type="cofactor">
    <cofactor evidence="1">
        <name>pantetheine 4'-phosphate</name>
        <dbReference type="ChEBI" id="CHEBI:47942"/>
    </cofactor>
</comment>
<dbReference type="GO" id="GO:0005737">
    <property type="term" value="C:cytoplasm"/>
    <property type="evidence" value="ECO:0007669"/>
    <property type="project" value="TreeGrafter"/>
</dbReference>
<dbReference type="Pfam" id="PF00668">
    <property type="entry name" value="Condensation"/>
    <property type="match status" value="2"/>
</dbReference>
<dbReference type="FunFam" id="1.10.1200.10:FF:000005">
    <property type="entry name" value="Nonribosomal peptide synthetase 1"/>
    <property type="match status" value="2"/>
</dbReference>
<evidence type="ECO:0000256" key="2">
    <source>
        <dbReference type="ARBA" id="ARBA00006432"/>
    </source>
</evidence>
<comment type="caution">
    <text evidence="6">The sequence shown here is derived from an EMBL/GenBank/DDBJ whole genome shotgun (WGS) entry which is preliminary data.</text>
</comment>
<organism evidence="6 7">
    <name type="scientific">Mesorhizobium waimense</name>
    <dbReference type="NCBI Taxonomy" id="1300307"/>
    <lineage>
        <taxon>Bacteria</taxon>
        <taxon>Pseudomonadati</taxon>
        <taxon>Pseudomonadota</taxon>
        <taxon>Alphaproteobacteria</taxon>
        <taxon>Hyphomicrobiales</taxon>
        <taxon>Phyllobacteriaceae</taxon>
        <taxon>Mesorhizobium</taxon>
    </lineage>
</organism>
<dbReference type="Gene3D" id="2.30.38.10">
    <property type="entry name" value="Luciferase, Domain 3"/>
    <property type="match status" value="1"/>
</dbReference>
<dbReference type="CDD" id="cd05930">
    <property type="entry name" value="A_NRPS"/>
    <property type="match status" value="1"/>
</dbReference>
<keyword evidence="3" id="KW-0596">Phosphopantetheine</keyword>
<dbReference type="InterPro" id="IPR025110">
    <property type="entry name" value="AMP-bd_C"/>
</dbReference>
<dbReference type="InterPro" id="IPR042099">
    <property type="entry name" value="ANL_N_sf"/>
</dbReference>
<feature type="non-terminal residue" evidence="6">
    <location>
        <position position="1"/>
    </location>
</feature>
<evidence type="ECO:0000313" key="7">
    <source>
        <dbReference type="Proteomes" id="UP000272706"/>
    </source>
</evidence>
<dbReference type="Pfam" id="PF00501">
    <property type="entry name" value="AMP-binding"/>
    <property type="match status" value="3"/>
</dbReference>
<dbReference type="Gene3D" id="3.30.559.10">
    <property type="entry name" value="Chloramphenicol acetyltransferase-like domain"/>
    <property type="match status" value="2"/>
</dbReference>
<dbReference type="Proteomes" id="UP000272706">
    <property type="component" value="Unassembled WGS sequence"/>
</dbReference>
<dbReference type="InterPro" id="IPR023213">
    <property type="entry name" value="CAT-like_dom_sf"/>
</dbReference>
<dbReference type="PANTHER" id="PTHR45527">
    <property type="entry name" value="NONRIBOSOMAL PEPTIDE SYNTHETASE"/>
    <property type="match status" value="1"/>
</dbReference>
<dbReference type="RefSeq" id="WP_120019377.1">
    <property type="nucleotide sequence ID" value="NZ_QZWZ01000107.1"/>
</dbReference>
<dbReference type="NCBIfam" id="TIGR01733">
    <property type="entry name" value="AA-adenyl-dom"/>
    <property type="match status" value="1"/>
</dbReference>
<name>A0A3A5JS31_9HYPH</name>
<dbReference type="InterPro" id="IPR010071">
    <property type="entry name" value="AA_adenyl_dom"/>
</dbReference>
<dbReference type="FunFam" id="3.30.559.30:FF:000001">
    <property type="entry name" value="Non-ribosomal peptide synthetase"/>
    <property type="match status" value="1"/>
</dbReference>
<gene>
    <name evidence="6" type="ORF">D3227_39550</name>
</gene>